<proteinExistence type="predicted"/>
<accession>A0A0C3NHS3</accession>
<feature type="region of interest" description="Disordered" evidence="1">
    <location>
        <begin position="339"/>
        <end position="426"/>
    </location>
</feature>
<evidence type="ECO:0000313" key="2">
    <source>
        <dbReference type="EMBL" id="KIN95245.1"/>
    </source>
</evidence>
<protein>
    <submittedName>
        <fullName evidence="2">Uncharacterized protein</fullName>
    </submittedName>
</protein>
<dbReference type="InParanoid" id="A0A0C3NHS3"/>
<dbReference type="HOGENOM" id="CLU_644227_0_0_1"/>
<feature type="compositionally biased region" description="Acidic residues" evidence="1">
    <location>
        <begin position="358"/>
        <end position="368"/>
    </location>
</feature>
<reference evidence="2 3" key="1">
    <citation type="submission" date="2014-04" db="EMBL/GenBank/DDBJ databases">
        <authorList>
            <consortium name="DOE Joint Genome Institute"/>
            <person name="Kuo A."/>
            <person name="Kohler A."/>
            <person name="Costa M.D."/>
            <person name="Nagy L.G."/>
            <person name="Floudas D."/>
            <person name="Copeland A."/>
            <person name="Barry K.W."/>
            <person name="Cichocki N."/>
            <person name="Veneault-Fourrey C."/>
            <person name="LaButti K."/>
            <person name="Lindquist E.A."/>
            <person name="Lipzen A."/>
            <person name="Lundell T."/>
            <person name="Morin E."/>
            <person name="Murat C."/>
            <person name="Sun H."/>
            <person name="Tunlid A."/>
            <person name="Henrissat B."/>
            <person name="Grigoriev I.V."/>
            <person name="Hibbett D.S."/>
            <person name="Martin F."/>
            <person name="Nordberg H.P."/>
            <person name="Cantor M.N."/>
            <person name="Hua S.X."/>
        </authorList>
    </citation>
    <scope>NUCLEOTIDE SEQUENCE [LARGE SCALE GENOMIC DNA]</scope>
    <source>
        <strain evidence="2 3">Marx 270</strain>
    </source>
</reference>
<gene>
    <name evidence="2" type="ORF">M404DRAFT_34292</name>
</gene>
<evidence type="ECO:0000313" key="3">
    <source>
        <dbReference type="Proteomes" id="UP000054217"/>
    </source>
</evidence>
<dbReference type="EMBL" id="KN832072">
    <property type="protein sequence ID" value="KIN95245.1"/>
    <property type="molecule type" value="Genomic_DNA"/>
</dbReference>
<name>A0A0C3NHS3_PISTI</name>
<dbReference type="OrthoDB" id="2690723at2759"/>
<organism evidence="2 3">
    <name type="scientific">Pisolithus tinctorius Marx 270</name>
    <dbReference type="NCBI Taxonomy" id="870435"/>
    <lineage>
        <taxon>Eukaryota</taxon>
        <taxon>Fungi</taxon>
        <taxon>Dikarya</taxon>
        <taxon>Basidiomycota</taxon>
        <taxon>Agaricomycotina</taxon>
        <taxon>Agaricomycetes</taxon>
        <taxon>Agaricomycetidae</taxon>
        <taxon>Boletales</taxon>
        <taxon>Sclerodermatineae</taxon>
        <taxon>Pisolithaceae</taxon>
        <taxon>Pisolithus</taxon>
    </lineage>
</organism>
<reference evidence="3" key="2">
    <citation type="submission" date="2015-01" db="EMBL/GenBank/DDBJ databases">
        <title>Evolutionary Origins and Diversification of the Mycorrhizal Mutualists.</title>
        <authorList>
            <consortium name="DOE Joint Genome Institute"/>
            <consortium name="Mycorrhizal Genomics Consortium"/>
            <person name="Kohler A."/>
            <person name="Kuo A."/>
            <person name="Nagy L.G."/>
            <person name="Floudas D."/>
            <person name="Copeland A."/>
            <person name="Barry K.W."/>
            <person name="Cichocki N."/>
            <person name="Veneault-Fourrey C."/>
            <person name="LaButti K."/>
            <person name="Lindquist E.A."/>
            <person name="Lipzen A."/>
            <person name="Lundell T."/>
            <person name="Morin E."/>
            <person name="Murat C."/>
            <person name="Riley R."/>
            <person name="Ohm R."/>
            <person name="Sun H."/>
            <person name="Tunlid A."/>
            <person name="Henrissat B."/>
            <person name="Grigoriev I.V."/>
            <person name="Hibbett D.S."/>
            <person name="Martin F."/>
        </authorList>
    </citation>
    <scope>NUCLEOTIDE SEQUENCE [LARGE SCALE GENOMIC DNA]</scope>
    <source>
        <strain evidence="3">Marx 270</strain>
    </source>
</reference>
<keyword evidence="3" id="KW-1185">Reference proteome</keyword>
<evidence type="ECO:0000256" key="1">
    <source>
        <dbReference type="SAM" id="MobiDB-lite"/>
    </source>
</evidence>
<dbReference type="Proteomes" id="UP000054217">
    <property type="component" value="Unassembled WGS sequence"/>
</dbReference>
<sequence length="426" mass="47663">MYVEAPAEGLIQQFKEALVLGHKWYDIPRTGVNAGPVRKQMELLSQDYVFKLMSFMNSASTHYIHSPIFDLNKLHVMMMSPGGRIITYVMSTLEEKLTLCFNTIAEFKDLNKKASKYDVSVEKDQACDHLQSIIDTLKRALPLCQAIVPKVQDIIDAVFAGHLFADSETLGHLCQAHSFEEITQMKEDISLYENDIKKVIQMSPAKISLLLSEWCSDEPFYLFPLPSYHLIKAMNKHLLRINGALLEYASWWLPFIHHDKFHPHNWSPGSASTDMVRAVLVHRLLKMDGCISATNEIIAMIFSQYAMFLQMEDSLAHKEPIHHQLTQMKLLSVFGQLKQDDDEDSNPKGKGKAKARAEDDEGDDDGGQEDMPVRDDGDDDEGSGGDVSDACDQGRTEQLGATAVQGASATVSVGARVNGVDRGMRD</sequence>
<dbReference type="AlphaFoldDB" id="A0A0C3NHS3"/>